<keyword evidence="3" id="KW-1185">Reference proteome</keyword>
<keyword evidence="1" id="KW-0175">Coiled coil</keyword>
<sequence length="795" mass="88853">MADSPEDAARPFAKLINDLVVDYDSYRQAAEDIPPSSEQVLVPDSQPKFALKFRTAEACALFRAQENQRATELEEDVNTARTGSDAAIGTSSGTRELLDRYRGSSEEDVRKGALQKICQFFKTNPQHLADLLAMIEEVPGITMQGLDHVRQAIADVEGRNKSLESRCAILTREAVTYDTSLRVLHQALRDKTRALDQASSTDDKRTIQELRSHLLEAEKKRGRLESVAKNLLRTSDFEQVHEKLERLQSYDSTFNNVADELGLPADRRINIPGEVLKELKALCLIQRKYSGLERGLSATREALKAAQDENSRLQILESERNARDIVDTSSAEALKEAQSNASTRISALELDKQLQAHEIKELERKLVEAEQSRVDSSITAKQYAQQAEATACKRASEAEVTAKQHAQQAEATASKRACEAEATAVKQVDDARVVADQRITEVCAQAKLDIQQVRMAAAHEMQSAIDQNNIRHDEACKTLTAAHKTKLEDMEARHVKERDDLRALLYEQKERARAAQGRAQELETKNSSLALNSTSALASELHARYGTRRDVQLVCKLDSVLVHEEVSDSAWDMALLAFTTPHMMSVSFLTALAQKLESATDNEFWFAMAMLRTFVTECSLKNRQMPFATSMVVLRCIEILVTAQVDLNDVIERVEGLLDPGCLVPSMLKCINGHMEGQHISLSSEISSWRVNFIRHGGAMLIPDEGNKSLLVSDDTGFYMLRRHQFRFQYASFGLGIVMTDCPLMRSAGSWISLAGHLRVASSLDDGMWRLQRNNPHLEASDDSLCMRMDAEFLM</sequence>
<proteinExistence type="predicted"/>
<reference evidence="2 3" key="1">
    <citation type="submission" date="2023-08" db="EMBL/GenBank/DDBJ databases">
        <title>Black Yeasts Isolated from many extreme environments.</title>
        <authorList>
            <person name="Coleine C."/>
            <person name="Stajich J.E."/>
            <person name="Selbmann L."/>
        </authorList>
    </citation>
    <scope>NUCLEOTIDE SEQUENCE [LARGE SCALE GENOMIC DNA]</scope>
    <source>
        <strain evidence="2 3">CCFEE 5885</strain>
    </source>
</reference>
<protein>
    <submittedName>
        <fullName evidence="2">Uncharacterized protein</fullName>
    </submittedName>
</protein>
<name>A0ABR0K624_9EURO</name>
<organism evidence="2 3">
    <name type="scientific">Lithohypha guttulata</name>
    <dbReference type="NCBI Taxonomy" id="1690604"/>
    <lineage>
        <taxon>Eukaryota</taxon>
        <taxon>Fungi</taxon>
        <taxon>Dikarya</taxon>
        <taxon>Ascomycota</taxon>
        <taxon>Pezizomycotina</taxon>
        <taxon>Eurotiomycetes</taxon>
        <taxon>Chaetothyriomycetidae</taxon>
        <taxon>Chaetothyriales</taxon>
        <taxon>Trichomeriaceae</taxon>
        <taxon>Lithohypha</taxon>
    </lineage>
</organism>
<feature type="coiled-coil region" evidence="1">
    <location>
        <begin position="146"/>
        <end position="173"/>
    </location>
</feature>
<feature type="coiled-coil region" evidence="1">
    <location>
        <begin position="345"/>
        <end position="379"/>
    </location>
</feature>
<dbReference type="Proteomes" id="UP001345013">
    <property type="component" value="Unassembled WGS sequence"/>
</dbReference>
<accession>A0ABR0K624</accession>
<feature type="coiled-coil region" evidence="1">
    <location>
        <begin position="207"/>
        <end position="234"/>
    </location>
</feature>
<evidence type="ECO:0000313" key="2">
    <source>
        <dbReference type="EMBL" id="KAK5089237.1"/>
    </source>
</evidence>
<feature type="coiled-coil region" evidence="1">
    <location>
        <begin position="289"/>
        <end position="316"/>
    </location>
</feature>
<comment type="caution">
    <text evidence="2">The sequence shown here is derived from an EMBL/GenBank/DDBJ whole genome shotgun (WGS) entry which is preliminary data.</text>
</comment>
<gene>
    <name evidence="2" type="ORF">LTR24_006381</name>
</gene>
<evidence type="ECO:0000256" key="1">
    <source>
        <dbReference type="SAM" id="Coils"/>
    </source>
</evidence>
<evidence type="ECO:0000313" key="3">
    <source>
        <dbReference type="Proteomes" id="UP001345013"/>
    </source>
</evidence>
<dbReference type="EMBL" id="JAVRRG010000082">
    <property type="protein sequence ID" value="KAK5089237.1"/>
    <property type="molecule type" value="Genomic_DNA"/>
</dbReference>
<feature type="coiled-coil region" evidence="1">
    <location>
        <begin position="505"/>
        <end position="532"/>
    </location>
</feature>